<evidence type="ECO:0000313" key="4">
    <source>
        <dbReference type="Proteomes" id="UP000198424"/>
    </source>
</evidence>
<dbReference type="EMBL" id="MUGY01000013">
    <property type="protein sequence ID" value="OXA93610.1"/>
    <property type="molecule type" value="Genomic_DNA"/>
</dbReference>
<organism evidence="1 3">
    <name type="scientific">Flavobacterium hydatis</name>
    <name type="common">Cytophaga aquatilis</name>
    <dbReference type="NCBI Taxonomy" id="991"/>
    <lineage>
        <taxon>Bacteria</taxon>
        <taxon>Pseudomonadati</taxon>
        <taxon>Bacteroidota</taxon>
        <taxon>Flavobacteriia</taxon>
        <taxon>Flavobacteriales</taxon>
        <taxon>Flavobacteriaceae</taxon>
        <taxon>Flavobacterium</taxon>
    </lineage>
</organism>
<sequence>MISVITGDIIGSRQLKSKDWIDSLKKLFNQFGKNPSEWEIYRGDEFQIEISNPEDALLAALLIKAYLRSIKLDARMSIGFGDKTHKAKKISESNGTAFINSGELFETLKKQKTTLALKSGNVDFDTKLNLMLRLGLTFMDNWLVPAAKFVVIAIQNPTLSQEEIGVKLGINQAAVSRRQKRAQFELMMDLDRYFRSQINEFTL</sequence>
<dbReference type="OrthoDB" id="7064118at2"/>
<dbReference type="AlphaFoldDB" id="A0A086AQU0"/>
<dbReference type="eggNOG" id="COG1595">
    <property type="taxonomic scope" value="Bacteria"/>
</dbReference>
<protein>
    <submittedName>
        <fullName evidence="1">Uncharacterized protein</fullName>
    </submittedName>
</protein>
<gene>
    <name evidence="2" type="ORF">B0A62_12720</name>
    <name evidence="1" type="ORF">IW20_03635</name>
</gene>
<comment type="caution">
    <text evidence="1">The sequence shown here is derived from an EMBL/GenBank/DDBJ whole genome shotgun (WGS) entry which is preliminary data.</text>
</comment>
<reference evidence="2 4" key="2">
    <citation type="submission" date="2016-11" db="EMBL/GenBank/DDBJ databases">
        <title>Whole genomes of Flavobacteriaceae.</title>
        <authorList>
            <person name="Stine C."/>
            <person name="Li C."/>
            <person name="Tadesse D."/>
        </authorList>
    </citation>
    <scope>NUCLEOTIDE SEQUENCE [LARGE SCALE GENOMIC DNA]</scope>
    <source>
        <strain evidence="2 4">ATCC 29551</strain>
    </source>
</reference>
<keyword evidence="4" id="KW-1185">Reference proteome</keyword>
<evidence type="ECO:0000313" key="3">
    <source>
        <dbReference type="Proteomes" id="UP000028712"/>
    </source>
</evidence>
<evidence type="ECO:0000313" key="2">
    <source>
        <dbReference type="EMBL" id="OXA93610.1"/>
    </source>
</evidence>
<dbReference type="Proteomes" id="UP000198424">
    <property type="component" value="Unassembled WGS sequence"/>
</dbReference>
<proteinExistence type="predicted"/>
<dbReference type="EMBL" id="JPRM01000004">
    <property type="protein sequence ID" value="KFF19054.1"/>
    <property type="molecule type" value="Genomic_DNA"/>
</dbReference>
<accession>A0A086AQU0</accession>
<reference evidence="1 3" key="1">
    <citation type="submission" date="2014-07" db="EMBL/GenBank/DDBJ databases">
        <title>Genome of Flavobacterium hydatis DSM 2063.</title>
        <authorList>
            <person name="Pipes S.E."/>
            <person name="Stropko S.J."/>
            <person name="Newman J.D."/>
        </authorList>
    </citation>
    <scope>NUCLEOTIDE SEQUENCE [LARGE SCALE GENOMIC DNA]</scope>
    <source>
        <strain evidence="1 3">DSM 2063</strain>
    </source>
</reference>
<dbReference type="Proteomes" id="UP000028712">
    <property type="component" value="Unassembled WGS sequence"/>
</dbReference>
<name>A0A086AQU0_FLAHY</name>
<dbReference type="STRING" id="991.IW20_03635"/>
<evidence type="ECO:0000313" key="1">
    <source>
        <dbReference type="EMBL" id="KFF19054.1"/>
    </source>
</evidence>
<dbReference type="RefSeq" id="WP_035618926.1">
    <property type="nucleotide sequence ID" value="NZ_JBEWQG010000002.1"/>
</dbReference>